<dbReference type="CDD" id="cd02966">
    <property type="entry name" value="TlpA_like_family"/>
    <property type="match status" value="1"/>
</dbReference>
<dbReference type="Pfam" id="PF00578">
    <property type="entry name" value="AhpC-TSA"/>
    <property type="match status" value="1"/>
</dbReference>
<dbReference type="AlphaFoldDB" id="A0A4Q1KRM1"/>
<evidence type="ECO:0000313" key="6">
    <source>
        <dbReference type="EMBL" id="RXR32210.1"/>
    </source>
</evidence>
<dbReference type="RefSeq" id="WP_129464325.1">
    <property type="nucleotide sequence ID" value="NZ_SBKQ01000007.1"/>
</dbReference>
<dbReference type="SUPFAM" id="SSF52833">
    <property type="entry name" value="Thioredoxin-like"/>
    <property type="match status" value="1"/>
</dbReference>
<dbReference type="GO" id="GO:0016491">
    <property type="term" value="F:oxidoreductase activity"/>
    <property type="evidence" value="ECO:0007669"/>
    <property type="project" value="InterPro"/>
</dbReference>
<dbReference type="PANTHER" id="PTHR42852:SF6">
    <property type="entry name" value="THIOL:DISULFIDE INTERCHANGE PROTEIN DSBE"/>
    <property type="match status" value="1"/>
</dbReference>
<name>A0A4Q1KRM1_9FLAO</name>
<dbReference type="InterPro" id="IPR017937">
    <property type="entry name" value="Thioredoxin_CS"/>
</dbReference>
<dbReference type="GO" id="GO:0016209">
    <property type="term" value="F:antioxidant activity"/>
    <property type="evidence" value="ECO:0007669"/>
    <property type="project" value="InterPro"/>
</dbReference>
<dbReference type="PROSITE" id="PS51257">
    <property type="entry name" value="PROKAR_LIPOPROTEIN"/>
    <property type="match status" value="1"/>
</dbReference>
<comment type="subcellular location">
    <subcellularLocation>
        <location evidence="1">Cell envelope</location>
    </subcellularLocation>
</comment>
<accession>A0A4Q1KRM1</accession>
<evidence type="ECO:0000313" key="7">
    <source>
        <dbReference type="Proteomes" id="UP000289734"/>
    </source>
</evidence>
<dbReference type="OrthoDB" id="1069091at2"/>
<dbReference type="Proteomes" id="UP000289734">
    <property type="component" value="Unassembled WGS sequence"/>
</dbReference>
<feature type="domain" description="Thioredoxin" evidence="5">
    <location>
        <begin position="235"/>
        <end position="376"/>
    </location>
</feature>
<dbReference type="InterPro" id="IPR000866">
    <property type="entry name" value="AhpC/TSA"/>
</dbReference>
<dbReference type="InterPro" id="IPR050553">
    <property type="entry name" value="Thioredoxin_ResA/DsbE_sf"/>
</dbReference>
<proteinExistence type="predicted"/>
<organism evidence="6 7">
    <name type="scientific">Flavobacterium piscinae</name>
    <dbReference type="NCBI Taxonomy" id="2506424"/>
    <lineage>
        <taxon>Bacteria</taxon>
        <taxon>Pseudomonadati</taxon>
        <taxon>Bacteroidota</taxon>
        <taxon>Flavobacteriia</taxon>
        <taxon>Flavobacteriales</taxon>
        <taxon>Flavobacteriaceae</taxon>
        <taxon>Flavobacterium</taxon>
    </lineage>
</organism>
<evidence type="ECO:0000256" key="1">
    <source>
        <dbReference type="ARBA" id="ARBA00004196"/>
    </source>
</evidence>
<dbReference type="EMBL" id="SBKQ01000007">
    <property type="protein sequence ID" value="RXR32210.1"/>
    <property type="molecule type" value="Genomic_DNA"/>
</dbReference>
<dbReference type="PANTHER" id="PTHR42852">
    <property type="entry name" value="THIOL:DISULFIDE INTERCHANGE PROTEIN DSBE"/>
    <property type="match status" value="1"/>
</dbReference>
<dbReference type="InterPro" id="IPR013766">
    <property type="entry name" value="Thioredoxin_domain"/>
</dbReference>
<gene>
    <name evidence="6" type="ORF">EQG68_08180</name>
</gene>
<protein>
    <submittedName>
        <fullName evidence="6">AhpC/TSA family protein</fullName>
    </submittedName>
</protein>
<dbReference type="GO" id="GO:0017004">
    <property type="term" value="P:cytochrome complex assembly"/>
    <property type="evidence" value="ECO:0007669"/>
    <property type="project" value="UniProtKB-KW"/>
</dbReference>
<comment type="caution">
    <text evidence="6">The sequence shown here is derived from an EMBL/GenBank/DDBJ whole genome shotgun (WGS) entry which is preliminary data.</text>
</comment>
<evidence type="ECO:0000256" key="3">
    <source>
        <dbReference type="ARBA" id="ARBA00023157"/>
    </source>
</evidence>
<dbReference type="PROSITE" id="PS00194">
    <property type="entry name" value="THIOREDOXIN_1"/>
    <property type="match status" value="1"/>
</dbReference>
<sequence length="376" mass="42440">MKKIFVLLVTASIFIACNKLEDNEYVIKGIAEGIENGKFIILETQDETMNLKSVDTTVVMEGKFEFKGISNEPELHFLQVENIPGKVIFVLENGEINISIFKDSINKSKIGGTFNNEQFAKYNLGQFKIQKKIADFRSVNKEKMEAAVQSNDSLTVNALRDNFLQLKEEEKNYNFTFCEDNPKAFICVLMIQSMLYQPDADFFRIEKIYNNLDKNVKDTKPGKSVGEMIMNNSAAEIGKQAPEFSAPNQDGKLVSLKESLGKVTIIDFWASWCGPCRKENPNVVALYNEFHDKGLNIIGVSLDKEGDEKKWKDAITADKLNWPQVSNLKYWNEPIAKKYSIKSIPATFILDASGKIVAKDLRGDELKAKVIELLGS</sequence>
<dbReference type="PROSITE" id="PS51352">
    <property type="entry name" value="THIOREDOXIN_2"/>
    <property type="match status" value="1"/>
</dbReference>
<keyword evidence="7" id="KW-1185">Reference proteome</keyword>
<dbReference type="Pfam" id="PF14289">
    <property type="entry name" value="DUF4369"/>
    <property type="match status" value="1"/>
</dbReference>
<keyword evidence="3" id="KW-1015">Disulfide bond</keyword>
<dbReference type="InterPro" id="IPR036249">
    <property type="entry name" value="Thioredoxin-like_sf"/>
</dbReference>
<dbReference type="GO" id="GO:0030313">
    <property type="term" value="C:cell envelope"/>
    <property type="evidence" value="ECO:0007669"/>
    <property type="project" value="UniProtKB-SubCell"/>
</dbReference>
<dbReference type="InterPro" id="IPR025380">
    <property type="entry name" value="DUF4369"/>
</dbReference>
<keyword evidence="2" id="KW-0201">Cytochrome c-type biogenesis</keyword>
<dbReference type="Gene3D" id="3.40.30.10">
    <property type="entry name" value="Glutaredoxin"/>
    <property type="match status" value="1"/>
</dbReference>
<reference evidence="7" key="1">
    <citation type="submission" date="2019-01" db="EMBL/GenBank/DDBJ databases">
        <title>Cytophagaceae bacterium strain CAR-16.</title>
        <authorList>
            <person name="Chen W.-M."/>
        </authorList>
    </citation>
    <scope>NUCLEOTIDE SEQUENCE [LARGE SCALE GENOMIC DNA]</scope>
    <source>
        <strain evidence="7">ICH-30</strain>
    </source>
</reference>
<evidence type="ECO:0000256" key="4">
    <source>
        <dbReference type="ARBA" id="ARBA00023284"/>
    </source>
</evidence>
<evidence type="ECO:0000259" key="5">
    <source>
        <dbReference type="PROSITE" id="PS51352"/>
    </source>
</evidence>
<keyword evidence="4" id="KW-0676">Redox-active center</keyword>
<evidence type="ECO:0000256" key="2">
    <source>
        <dbReference type="ARBA" id="ARBA00022748"/>
    </source>
</evidence>